<name>A0ACC1MDP3_9APHY</name>
<accession>A0ACC1MDP3</accession>
<dbReference type="EMBL" id="JANSHE010007376">
    <property type="protein sequence ID" value="KAJ2961550.1"/>
    <property type="molecule type" value="Genomic_DNA"/>
</dbReference>
<organism evidence="1 2">
    <name type="scientific">Trametes sanguinea</name>
    <dbReference type="NCBI Taxonomy" id="158606"/>
    <lineage>
        <taxon>Eukaryota</taxon>
        <taxon>Fungi</taxon>
        <taxon>Dikarya</taxon>
        <taxon>Basidiomycota</taxon>
        <taxon>Agaricomycotina</taxon>
        <taxon>Agaricomycetes</taxon>
        <taxon>Polyporales</taxon>
        <taxon>Polyporaceae</taxon>
        <taxon>Trametes</taxon>
    </lineage>
</organism>
<comment type="caution">
    <text evidence="1">The sequence shown here is derived from an EMBL/GenBank/DDBJ whole genome shotgun (WGS) entry which is preliminary data.</text>
</comment>
<evidence type="ECO:0000313" key="2">
    <source>
        <dbReference type="Proteomes" id="UP001144978"/>
    </source>
</evidence>
<evidence type="ECO:0000313" key="1">
    <source>
        <dbReference type="EMBL" id="KAJ2961550.1"/>
    </source>
</evidence>
<gene>
    <name evidence="1" type="ORF">NUW54_g14378</name>
</gene>
<sequence length="240" mass="26190">MALLPREPSSGTKDAQHIQHHWLTTSTAGTVYAHSEACAKFANSSREIVRQCTMRSKDAFKRQATSARDHQAYSRCQPASGQKQRRRSKAAPQQARMFTRKAYWAGCFLCVSAWQHAADFASAPMRVLSSQGCDRSTTLKGRLRATAPCASLSASAKGDFVANCLPALLPPFVQVGTGVACVRGAILTPESRHASSDALGDLAQPLQQRWKCNHRCHKGMFRVKHAKVQARVTVIVAGND</sequence>
<keyword evidence="2" id="KW-1185">Reference proteome</keyword>
<dbReference type="Proteomes" id="UP001144978">
    <property type="component" value="Unassembled WGS sequence"/>
</dbReference>
<protein>
    <submittedName>
        <fullName evidence="1">Uncharacterized protein</fullName>
    </submittedName>
</protein>
<reference evidence="1" key="1">
    <citation type="submission" date="2022-08" db="EMBL/GenBank/DDBJ databases">
        <title>Genome Sequence of Pycnoporus sanguineus.</title>
        <authorList>
            <person name="Buettner E."/>
        </authorList>
    </citation>
    <scope>NUCLEOTIDE SEQUENCE</scope>
    <source>
        <strain evidence="1">CG-C14</strain>
    </source>
</reference>
<proteinExistence type="predicted"/>